<comment type="caution">
    <text evidence="1">The sequence shown here is derived from an EMBL/GenBank/DDBJ whole genome shotgun (WGS) entry which is preliminary data.</text>
</comment>
<evidence type="ECO:0000313" key="1">
    <source>
        <dbReference type="EMBL" id="PTX48780.1"/>
    </source>
</evidence>
<sequence>MNLYTCSIELKKEAKSLVFAKALAEWMDLLKSRDVIVDWHLYRRKLGLSSDRHTDFLLNIEVEDMGQLDRAFRTLVQPDEEIEQLYNAVHNQIVTADVGLYRRFPDPERAERVAFF</sequence>
<dbReference type="InterPro" id="IPR046722">
    <property type="entry name" value="DUF6614"/>
</dbReference>
<dbReference type="Proteomes" id="UP000244069">
    <property type="component" value="Unassembled WGS sequence"/>
</dbReference>
<dbReference type="OrthoDB" id="7359918at2"/>
<dbReference type="Pfam" id="PF20319">
    <property type="entry name" value="DUF6614"/>
    <property type="match status" value="1"/>
</dbReference>
<gene>
    <name evidence="1" type="ORF">C8N44_10858</name>
</gene>
<dbReference type="AlphaFoldDB" id="A0A2T6AY92"/>
<protein>
    <submittedName>
        <fullName evidence="1">Uncharacterized protein</fullName>
    </submittedName>
</protein>
<accession>A0A2T6AY92</accession>
<keyword evidence="2" id="KW-1185">Reference proteome</keyword>
<organism evidence="1 2">
    <name type="scientific">Allosediminivita pacifica</name>
    <dbReference type="NCBI Taxonomy" id="1267769"/>
    <lineage>
        <taxon>Bacteria</taxon>
        <taxon>Pseudomonadati</taxon>
        <taxon>Pseudomonadota</taxon>
        <taxon>Alphaproteobacteria</taxon>
        <taxon>Rhodobacterales</taxon>
        <taxon>Paracoccaceae</taxon>
        <taxon>Allosediminivita</taxon>
    </lineage>
</organism>
<reference evidence="1 2" key="1">
    <citation type="submission" date="2018-04" db="EMBL/GenBank/DDBJ databases">
        <title>Genomic Encyclopedia of Archaeal and Bacterial Type Strains, Phase II (KMG-II): from individual species to whole genera.</title>
        <authorList>
            <person name="Goeker M."/>
        </authorList>
    </citation>
    <scope>NUCLEOTIDE SEQUENCE [LARGE SCALE GENOMIC DNA]</scope>
    <source>
        <strain evidence="1 2">DSM 29329</strain>
    </source>
</reference>
<name>A0A2T6AY92_9RHOB</name>
<evidence type="ECO:0000313" key="2">
    <source>
        <dbReference type="Proteomes" id="UP000244069"/>
    </source>
</evidence>
<dbReference type="RefSeq" id="WP_107975649.1">
    <property type="nucleotide sequence ID" value="NZ_BMEZ01000009.1"/>
</dbReference>
<dbReference type="EMBL" id="QBKN01000008">
    <property type="protein sequence ID" value="PTX48780.1"/>
    <property type="molecule type" value="Genomic_DNA"/>
</dbReference>
<proteinExistence type="predicted"/>